<name>A0A3N2CY56_9ACTN</name>
<evidence type="ECO:0000259" key="2">
    <source>
        <dbReference type="Pfam" id="PF07811"/>
    </source>
</evidence>
<proteinExistence type="predicted"/>
<keyword evidence="1" id="KW-1133">Transmembrane helix</keyword>
<keyword evidence="1" id="KW-0472">Membrane</keyword>
<evidence type="ECO:0000256" key="1">
    <source>
        <dbReference type="SAM" id="Phobius"/>
    </source>
</evidence>
<feature type="domain" description="TadE-like" evidence="2">
    <location>
        <begin position="12"/>
        <end position="54"/>
    </location>
</feature>
<evidence type="ECO:0000313" key="4">
    <source>
        <dbReference type="Proteomes" id="UP000281738"/>
    </source>
</evidence>
<reference evidence="3 4" key="1">
    <citation type="submission" date="2018-11" db="EMBL/GenBank/DDBJ databases">
        <title>Sequencing the genomes of 1000 actinobacteria strains.</title>
        <authorList>
            <person name="Klenk H.-P."/>
        </authorList>
    </citation>
    <scope>NUCLEOTIDE SEQUENCE [LARGE SCALE GENOMIC DNA]</scope>
    <source>
        <strain evidence="3 4">DSM 12652</strain>
    </source>
</reference>
<accession>A0A3N2CY56</accession>
<sequence length="152" mass="16217">MDRTRRPRGEHGAAAVEFAFIMLPLLAIVFGIMQYGFYFWSMQGGADTARYAARLASVGSAASCGDFRTQVADSLGSISSDPTEVYVTRDYVGTGAVGSVGSTVTVTVEFRSYDLNLPYVPFIDDGKVTSRASARVDFAPAASYSGCVRAKP</sequence>
<protein>
    <submittedName>
        <fullName evidence="3">Flp pilus assembly protein TadG</fullName>
    </submittedName>
</protein>
<dbReference type="OrthoDB" id="5190946at2"/>
<dbReference type="Pfam" id="PF07811">
    <property type="entry name" value="TadE"/>
    <property type="match status" value="1"/>
</dbReference>
<keyword evidence="4" id="KW-1185">Reference proteome</keyword>
<dbReference type="EMBL" id="RKHO01000001">
    <property type="protein sequence ID" value="ROR92144.1"/>
    <property type="molecule type" value="Genomic_DNA"/>
</dbReference>
<dbReference type="Proteomes" id="UP000281738">
    <property type="component" value="Unassembled WGS sequence"/>
</dbReference>
<dbReference type="InterPro" id="IPR012495">
    <property type="entry name" value="TadE-like_dom"/>
</dbReference>
<evidence type="ECO:0000313" key="3">
    <source>
        <dbReference type="EMBL" id="ROR92144.1"/>
    </source>
</evidence>
<dbReference type="AlphaFoldDB" id="A0A3N2CY56"/>
<dbReference type="RefSeq" id="WP_123391759.1">
    <property type="nucleotide sequence ID" value="NZ_RKHO01000001.1"/>
</dbReference>
<comment type="caution">
    <text evidence="3">The sequence shown here is derived from an EMBL/GenBank/DDBJ whole genome shotgun (WGS) entry which is preliminary data.</text>
</comment>
<keyword evidence="1" id="KW-0812">Transmembrane</keyword>
<gene>
    <name evidence="3" type="ORF">EDD33_3028</name>
</gene>
<organism evidence="3 4">
    <name type="scientific">Nocardioides aurantiacus</name>
    <dbReference type="NCBI Taxonomy" id="86796"/>
    <lineage>
        <taxon>Bacteria</taxon>
        <taxon>Bacillati</taxon>
        <taxon>Actinomycetota</taxon>
        <taxon>Actinomycetes</taxon>
        <taxon>Propionibacteriales</taxon>
        <taxon>Nocardioidaceae</taxon>
        <taxon>Nocardioides</taxon>
    </lineage>
</organism>
<feature type="transmembrane region" description="Helical" evidence="1">
    <location>
        <begin position="12"/>
        <end position="40"/>
    </location>
</feature>